<gene>
    <name evidence="3" type="primary">LOC111455861</name>
</gene>
<keyword evidence="2" id="KW-1185">Reference proteome</keyword>
<dbReference type="RefSeq" id="XP_022953255.1">
    <property type="nucleotide sequence ID" value="XM_023097487.1"/>
</dbReference>
<feature type="region of interest" description="Disordered" evidence="1">
    <location>
        <begin position="48"/>
        <end position="71"/>
    </location>
</feature>
<evidence type="ECO:0000313" key="2">
    <source>
        <dbReference type="Proteomes" id="UP000504609"/>
    </source>
</evidence>
<reference evidence="3" key="1">
    <citation type="submission" date="2025-08" db="UniProtKB">
        <authorList>
            <consortium name="RefSeq"/>
        </authorList>
    </citation>
    <scope>IDENTIFICATION</scope>
    <source>
        <tissue evidence="3">Young leaves</tissue>
    </source>
</reference>
<dbReference type="Proteomes" id="UP000504609">
    <property type="component" value="Unplaced"/>
</dbReference>
<accession>A0A6J1GP49</accession>
<name>A0A6J1GP49_CUCMO</name>
<evidence type="ECO:0000256" key="1">
    <source>
        <dbReference type="SAM" id="MobiDB-lite"/>
    </source>
</evidence>
<organism evidence="2 3">
    <name type="scientific">Cucurbita moschata</name>
    <name type="common">Winter crookneck squash</name>
    <name type="synonym">Cucurbita pepo var. moschata</name>
    <dbReference type="NCBI Taxonomy" id="3662"/>
    <lineage>
        <taxon>Eukaryota</taxon>
        <taxon>Viridiplantae</taxon>
        <taxon>Streptophyta</taxon>
        <taxon>Embryophyta</taxon>
        <taxon>Tracheophyta</taxon>
        <taxon>Spermatophyta</taxon>
        <taxon>Magnoliopsida</taxon>
        <taxon>eudicotyledons</taxon>
        <taxon>Gunneridae</taxon>
        <taxon>Pentapetalae</taxon>
        <taxon>rosids</taxon>
        <taxon>fabids</taxon>
        <taxon>Cucurbitales</taxon>
        <taxon>Cucurbitaceae</taxon>
        <taxon>Cucurbiteae</taxon>
        <taxon>Cucurbita</taxon>
    </lineage>
</organism>
<dbReference type="AlphaFoldDB" id="A0A6J1GP49"/>
<evidence type="ECO:0000313" key="3">
    <source>
        <dbReference type="RefSeq" id="XP_022953255.1"/>
    </source>
</evidence>
<dbReference type="GeneID" id="111455861"/>
<proteinExistence type="predicted"/>
<sequence length="114" mass="13360">MASFGSLKNAIFEREERKQQYQAHVRGLNAHDRRKKFMHAQRSFITRERKKMRNSEGWSKKCPKGRGTTPNFKERRLQHHQGIIKLMTKTTLMNMGLKATLPASTGSIFRYLLP</sequence>
<protein>
    <submittedName>
        <fullName evidence="3">Uncharacterized protein LOC111455861 isoform X2</fullName>
    </submittedName>
</protein>